<keyword evidence="2" id="KW-1185">Reference proteome</keyword>
<dbReference type="RefSeq" id="WP_343959791.1">
    <property type="nucleotide sequence ID" value="NZ_BAAAMN010000061.1"/>
</dbReference>
<evidence type="ECO:0000313" key="2">
    <source>
        <dbReference type="Proteomes" id="UP001501461"/>
    </source>
</evidence>
<reference evidence="1 2" key="1">
    <citation type="journal article" date="2019" name="Int. J. Syst. Evol. Microbiol.">
        <title>The Global Catalogue of Microorganisms (GCM) 10K type strain sequencing project: providing services to taxonomists for standard genome sequencing and annotation.</title>
        <authorList>
            <consortium name="The Broad Institute Genomics Platform"/>
            <consortium name="The Broad Institute Genome Sequencing Center for Infectious Disease"/>
            <person name="Wu L."/>
            <person name="Ma J."/>
        </authorList>
    </citation>
    <scope>NUCLEOTIDE SEQUENCE [LARGE SCALE GENOMIC DNA]</scope>
    <source>
        <strain evidence="1 2">JCM 13595</strain>
    </source>
</reference>
<organism evidence="1 2">
    <name type="scientific">Yaniella flava</name>
    <dbReference type="NCBI Taxonomy" id="287930"/>
    <lineage>
        <taxon>Bacteria</taxon>
        <taxon>Bacillati</taxon>
        <taxon>Actinomycetota</taxon>
        <taxon>Actinomycetes</taxon>
        <taxon>Micrococcales</taxon>
        <taxon>Micrococcaceae</taxon>
        <taxon>Yaniella</taxon>
    </lineage>
</organism>
<dbReference type="Proteomes" id="UP001501461">
    <property type="component" value="Unassembled WGS sequence"/>
</dbReference>
<comment type="caution">
    <text evidence="1">The sequence shown here is derived from an EMBL/GenBank/DDBJ whole genome shotgun (WGS) entry which is preliminary data.</text>
</comment>
<name>A0ABN2UYD1_9MICC</name>
<sequence>MITSTIYLLAGELSNAETRTVKGKVYQVPRVGGIAFEVQTGQDTRMIIKHKEDEPIDRTELETAIAKAGKFRLL</sequence>
<gene>
    <name evidence="1" type="ORF">GCM10009720_27710</name>
</gene>
<accession>A0ABN2UYD1</accession>
<proteinExistence type="predicted"/>
<protein>
    <submittedName>
        <fullName evidence="1">Uncharacterized protein</fullName>
    </submittedName>
</protein>
<evidence type="ECO:0000313" key="1">
    <source>
        <dbReference type="EMBL" id="GAA2045304.1"/>
    </source>
</evidence>
<dbReference type="EMBL" id="BAAAMN010000061">
    <property type="protein sequence ID" value="GAA2045304.1"/>
    <property type="molecule type" value="Genomic_DNA"/>
</dbReference>